<dbReference type="EMBL" id="JAYKXN010000002">
    <property type="protein sequence ID" value="KAK7309888.1"/>
    <property type="molecule type" value="Genomic_DNA"/>
</dbReference>
<reference evidence="1 2" key="1">
    <citation type="submission" date="2024-01" db="EMBL/GenBank/DDBJ databases">
        <title>The genomes of 5 underutilized Papilionoideae crops provide insights into root nodulation and disease resistance.</title>
        <authorList>
            <person name="Yuan L."/>
        </authorList>
    </citation>
    <scope>NUCLEOTIDE SEQUENCE [LARGE SCALE GENOMIC DNA]</scope>
    <source>
        <strain evidence="1">LY-2023</strain>
        <tissue evidence="1">Leaf</tissue>
    </source>
</reference>
<comment type="caution">
    <text evidence="1">The sequence shown here is derived from an EMBL/GenBank/DDBJ whole genome shotgun (WGS) entry which is preliminary data.</text>
</comment>
<dbReference type="PANTHER" id="PTHR46263">
    <property type="entry name" value="ARMADILLO REPEAT-CONTAINING PROTEIN 7"/>
    <property type="match status" value="1"/>
</dbReference>
<dbReference type="InterPro" id="IPR042462">
    <property type="entry name" value="ARMC7"/>
</dbReference>
<evidence type="ECO:0000313" key="2">
    <source>
        <dbReference type="Proteomes" id="UP001359559"/>
    </source>
</evidence>
<proteinExistence type="predicted"/>
<sequence>MNTTLVQGEKLATREENISPLRFMDLEANDNGEWLVMKHKPQNGPMKKNRKMLLHDKEVVSQDNANFIPRIDPRDSQALSHTFQVHCFHGSKFTAAIFPRSITLRMWLEGLVDEGEKDVAWLLCWFQKLVTNGSNELAKESQATYNQEAEVTEAPAHAALESSNLIVGADFTTSNEWTGRLLNNGKLVQQQPLLLSKQKQLLAIGRGKVTTPAQAQEVNYAIATLYYVRNGSNKEEILKPEVVDLIKRYAVAEEVSVSFSNLAKAFLDKHLSRNQ</sequence>
<keyword evidence="2" id="KW-1185">Reference proteome</keyword>
<dbReference type="PANTHER" id="PTHR46263:SF1">
    <property type="entry name" value="ARMADILLO REPEAT-CONTAINING PROTEIN 7"/>
    <property type="match status" value="1"/>
</dbReference>
<dbReference type="Proteomes" id="UP001359559">
    <property type="component" value="Unassembled WGS sequence"/>
</dbReference>
<organism evidence="1 2">
    <name type="scientific">Clitoria ternatea</name>
    <name type="common">Butterfly pea</name>
    <dbReference type="NCBI Taxonomy" id="43366"/>
    <lineage>
        <taxon>Eukaryota</taxon>
        <taxon>Viridiplantae</taxon>
        <taxon>Streptophyta</taxon>
        <taxon>Embryophyta</taxon>
        <taxon>Tracheophyta</taxon>
        <taxon>Spermatophyta</taxon>
        <taxon>Magnoliopsida</taxon>
        <taxon>eudicotyledons</taxon>
        <taxon>Gunneridae</taxon>
        <taxon>Pentapetalae</taxon>
        <taxon>rosids</taxon>
        <taxon>fabids</taxon>
        <taxon>Fabales</taxon>
        <taxon>Fabaceae</taxon>
        <taxon>Papilionoideae</taxon>
        <taxon>50 kb inversion clade</taxon>
        <taxon>NPAAA clade</taxon>
        <taxon>indigoferoid/millettioid clade</taxon>
        <taxon>Phaseoleae</taxon>
        <taxon>Clitoria</taxon>
    </lineage>
</organism>
<name>A0AAN9PUL5_CLITE</name>
<accession>A0AAN9PUL5</accession>
<dbReference type="AlphaFoldDB" id="A0AAN9PUL5"/>
<gene>
    <name evidence="1" type="ORF">RJT34_06981</name>
</gene>
<protein>
    <submittedName>
        <fullName evidence="1">Uncharacterized protein</fullName>
    </submittedName>
</protein>
<evidence type="ECO:0000313" key="1">
    <source>
        <dbReference type="EMBL" id="KAK7309888.1"/>
    </source>
</evidence>